<name>A0ABS4WKZ9_9MICO</name>
<dbReference type="Proteomes" id="UP000703720">
    <property type="component" value="Unassembled WGS sequence"/>
</dbReference>
<dbReference type="EMBL" id="JAGIOA010000001">
    <property type="protein sequence ID" value="MBP2376880.1"/>
    <property type="molecule type" value="Genomic_DNA"/>
</dbReference>
<evidence type="ECO:0008006" key="3">
    <source>
        <dbReference type="Google" id="ProtNLM"/>
    </source>
</evidence>
<proteinExistence type="predicted"/>
<dbReference type="RefSeq" id="WP_210096297.1">
    <property type="nucleotide sequence ID" value="NZ_BAAAIO010000001.1"/>
</dbReference>
<dbReference type="NCBIfam" id="NF033179">
    <property type="entry name" value="TnsA_like_Actin"/>
    <property type="match status" value="1"/>
</dbReference>
<protein>
    <recommendedName>
        <fullName evidence="3">TnsA-like heteromeric transposase endonuclease subunit</fullName>
    </recommendedName>
</protein>
<reference evidence="1 2" key="1">
    <citation type="submission" date="2021-03" db="EMBL/GenBank/DDBJ databases">
        <title>Sequencing the genomes of 1000 actinobacteria strains.</title>
        <authorList>
            <person name="Klenk H.-P."/>
        </authorList>
    </citation>
    <scope>NUCLEOTIDE SEQUENCE [LARGE SCALE GENOMIC DNA]</scope>
    <source>
        <strain evidence="1 2">DSM 13468</strain>
    </source>
</reference>
<evidence type="ECO:0000313" key="1">
    <source>
        <dbReference type="EMBL" id="MBP2376880.1"/>
    </source>
</evidence>
<evidence type="ECO:0000313" key="2">
    <source>
        <dbReference type="Proteomes" id="UP000703720"/>
    </source>
</evidence>
<accession>A0ABS4WKZ9</accession>
<organism evidence="1 2">
    <name type="scientific">Microbacterium phyllosphaerae</name>
    <dbReference type="NCBI Taxonomy" id="124798"/>
    <lineage>
        <taxon>Bacteria</taxon>
        <taxon>Bacillati</taxon>
        <taxon>Actinomycetota</taxon>
        <taxon>Actinomycetes</taxon>
        <taxon>Micrococcales</taxon>
        <taxon>Microbacteriaceae</taxon>
        <taxon>Microbacterium</taxon>
    </lineage>
</organism>
<dbReference type="InterPro" id="IPR048000">
    <property type="entry name" value="TnsA-like"/>
</dbReference>
<sequence>MKYTTLPKTPGDGYDRIQWFDAKRVTHTIRANDPVTARTVAPGERTRKPGKWKGQRPYQGHYWCAGARKSVFHESMAEYAGMMLIDHLYDIVKVDAQPMLMTFADGTFHYPDYLAVEASGVRHLVDVHPKGLTKPEHEQAFANTARVCEVIGWRFTLIDQLSDIVRLNLEMMGRYRHHRYTPTPAVEEHILRTAKTNESFGTLRRALMTDKPGELMPFLFHLMWRRELTFDLTRAFTEHTPLTAA</sequence>
<comment type="caution">
    <text evidence="1">The sequence shown here is derived from an EMBL/GenBank/DDBJ whole genome shotgun (WGS) entry which is preliminary data.</text>
</comment>
<keyword evidence="2" id="KW-1185">Reference proteome</keyword>
<gene>
    <name evidence="1" type="ORF">JOF42_000375</name>
</gene>